<dbReference type="AlphaFoldDB" id="X0X4P9"/>
<sequence length="172" mass="18051">LVAENLAQALGEVAEQAEEGTDLANRWVAESYAVRAAKVMLKLAQTANRVIDLSIAQGALIDATKDKRPVIQMLAGWILAHLAGPDAQHAVAAMALAETNAMNVRLVAFGSLAVSAKLNGSLLDDETIDAVYSLVGSQQIDHELRGAAAAAFGALNLPSRKVKNLILDQAKS</sequence>
<evidence type="ECO:0000313" key="1">
    <source>
        <dbReference type="EMBL" id="GAG38224.1"/>
    </source>
</evidence>
<dbReference type="SUPFAM" id="SSF48371">
    <property type="entry name" value="ARM repeat"/>
    <property type="match status" value="1"/>
</dbReference>
<reference evidence="1" key="1">
    <citation type="journal article" date="2014" name="Front. Microbiol.">
        <title>High frequency of phylogenetically diverse reductive dehalogenase-homologous genes in deep subseafloor sedimentary metagenomes.</title>
        <authorList>
            <person name="Kawai M."/>
            <person name="Futagami T."/>
            <person name="Toyoda A."/>
            <person name="Takaki Y."/>
            <person name="Nishi S."/>
            <person name="Hori S."/>
            <person name="Arai W."/>
            <person name="Tsubouchi T."/>
            <person name="Morono Y."/>
            <person name="Uchiyama I."/>
            <person name="Ito T."/>
            <person name="Fujiyama A."/>
            <person name="Inagaki F."/>
            <person name="Takami H."/>
        </authorList>
    </citation>
    <scope>NUCLEOTIDE SEQUENCE</scope>
    <source>
        <strain evidence="1">Expedition CK06-06</strain>
    </source>
</reference>
<accession>X0X4P9</accession>
<name>X0X4P9_9ZZZZ</name>
<organism evidence="1">
    <name type="scientific">marine sediment metagenome</name>
    <dbReference type="NCBI Taxonomy" id="412755"/>
    <lineage>
        <taxon>unclassified sequences</taxon>
        <taxon>metagenomes</taxon>
        <taxon>ecological metagenomes</taxon>
    </lineage>
</organism>
<gene>
    <name evidence="1" type="ORF">S01H1_72807</name>
</gene>
<proteinExistence type="predicted"/>
<feature type="non-terminal residue" evidence="1">
    <location>
        <position position="1"/>
    </location>
</feature>
<evidence type="ECO:0008006" key="2">
    <source>
        <dbReference type="Google" id="ProtNLM"/>
    </source>
</evidence>
<dbReference type="InterPro" id="IPR016024">
    <property type="entry name" value="ARM-type_fold"/>
</dbReference>
<comment type="caution">
    <text evidence="1">The sequence shown here is derived from an EMBL/GenBank/DDBJ whole genome shotgun (WGS) entry which is preliminary data.</text>
</comment>
<dbReference type="EMBL" id="BARS01048598">
    <property type="protein sequence ID" value="GAG38224.1"/>
    <property type="molecule type" value="Genomic_DNA"/>
</dbReference>
<protein>
    <recommendedName>
        <fullName evidence="2">HEAT repeat domain-containing protein</fullName>
    </recommendedName>
</protein>